<dbReference type="EMBL" id="JAPDHW010000007">
    <property type="protein sequence ID" value="MCW3169211.1"/>
    <property type="molecule type" value="Genomic_DNA"/>
</dbReference>
<evidence type="ECO:0000313" key="2">
    <source>
        <dbReference type="Proteomes" id="UP001163731"/>
    </source>
</evidence>
<comment type="caution">
    <text evidence="1">The sequence shown here is derived from an EMBL/GenBank/DDBJ whole genome shotgun (WGS) entry which is preliminary data.</text>
</comment>
<dbReference type="Proteomes" id="UP001163731">
    <property type="component" value="Unassembled WGS sequence"/>
</dbReference>
<sequence length="114" mass="12887">MRVGRTNSIVGSWQLIGSKYGTGAEVIEKDIDSEYILTFYNNGKYRESVNGKQIDDQYLIDKGDLIVLINSKTSESNFYSYNFKGNKLILDKVDKDGSLICDEGCSTILKRIKE</sequence>
<proteinExistence type="predicted"/>
<dbReference type="RefSeq" id="WP_264750386.1">
    <property type="nucleotide sequence ID" value="NZ_JAPDHW010000007.1"/>
</dbReference>
<evidence type="ECO:0000313" key="1">
    <source>
        <dbReference type="EMBL" id="MCW3169211.1"/>
    </source>
</evidence>
<accession>A0ABT3HZI5</accession>
<name>A0ABT3HZI5_9FLAO</name>
<evidence type="ECO:0008006" key="3">
    <source>
        <dbReference type="Google" id="ProtNLM"/>
    </source>
</evidence>
<reference evidence="1" key="1">
    <citation type="submission" date="2022-10" db="EMBL/GenBank/DDBJ databases">
        <title>Chryseobacterium babae sp. nov. isolated from the gut of the beetle Oryctes rhinoceros, and Chryseobacterium kimseyorum sp. nov., isolated from a stick insect rearing cage.</title>
        <authorList>
            <person name="Shelomi M."/>
            <person name="Han C.-J."/>
            <person name="Chen W.-M."/>
            <person name="Chen H.-K."/>
            <person name="Liaw S.-J."/>
            <person name="Muhle E."/>
            <person name="Clermont D."/>
        </authorList>
    </citation>
    <scope>NUCLEOTIDE SEQUENCE</scope>
    <source>
        <strain evidence="1">09-1422</strain>
    </source>
</reference>
<protein>
    <recommendedName>
        <fullName evidence="3">Lipocalin-like domain-containing protein</fullName>
    </recommendedName>
</protein>
<organism evidence="1 2">
    <name type="scientific">Chryseobacterium kimseyorum</name>
    <dbReference type="NCBI Taxonomy" id="2984028"/>
    <lineage>
        <taxon>Bacteria</taxon>
        <taxon>Pseudomonadati</taxon>
        <taxon>Bacteroidota</taxon>
        <taxon>Flavobacteriia</taxon>
        <taxon>Flavobacteriales</taxon>
        <taxon>Weeksellaceae</taxon>
        <taxon>Chryseobacterium group</taxon>
        <taxon>Chryseobacterium</taxon>
    </lineage>
</organism>
<gene>
    <name evidence="1" type="ORF">OMO38_11850</name>
</gene>
<keyword evidence="2" id="KW-1185">Reference proteome</keyword>